<dbReference type="InterPro" id="IPR011257">
    <property type="entry name" value="DNA_glycosylase"/>
</dbReference>
<organism evidence="3 4">
    <name type="scientific">Occultella glacieicola</name>
    <dbReference type="NCBI Taxonomy" id="2518684"/>
    <lineage>
        <taxon>Bacteria</taxon>
        <taxon>Bacillati</taxon>
        <taxon>Actinomycetota</taxon>
        <taxon>Actinomycetes</taxon>
        <taxon>Micrococcales</taxon>
        <taxon>Ruaniaceae</taxon>
        <taxon>Occultella</taxon>
    </lineage>
</organism>
<keyword evidence="1" id="KW-0227">DNA damage</keyword>
<evidence type="ECO:0000313" key="4">
    <source>
        <dbReference type="Proteomes" id="UP000504882"/>
    </source>
</evidence>
<evidence type="ECO:0000313" key="3">
    <source>
        <dbReference type="EMBL" id="TDE98895.1"/>
    </source>
</evidence>
<keyword evidence="4" id="KW-1185">Reference proteome</keyword>
<name>A0ABY2E8Q9_9MICO</name>
<dbReference type="RefSeq" id="WP_133105797.1">
    <property type="nucleotide sequence ID" value="NZ_SMNA01000001.1"/>
</dbReference>
<dbReference type="SUPFAM" id="SSF48150">
    <property type="entry name" value="DNA-glycosylase"/>
    <property type="match status" value="1"/>
</dbReference>
<protein>
    <submittedName>
        <fullName evidence="3">DNA-3-methyladenine glycosylase 2 family protein</fullName>
    </submittedName>
</protein>
<keyword evidence="2" id="KW-0234">DNA repair</keyword>
<dbReference type="Proteomes" id="UP000504882">
    <property type="component" value="Unassembled WGS sequence"/>
</dbReference>
<dbReference type="PANTHER" id="PTHR43003">
    <property type="entry name" value="DNA-3-METHYLADENINE GLYCOSYLASE"/>
    <property type="match status" value="1"/>
</dbReference>
<reference evidence="3 4" key="1">
    <citation type="submission" date="2019-03" db="EMBL/GenBank/DDBJ databases">
        <title>Genomic features of bacteria from cold environments.</title>
        <authorList>
            <person name="Shen L."/>
        </authorList>
    </citation>
    <scope>NUCLEOTIDE SEQUENCE [LARGE SCALE GENOMIC DNA]</scope>
    <source>
        <strain evidence="4">T3246-1</strain>
    </source>
</reference>
<accession>A0ABY2E8Q9</accession>
<comment type="caution">
    <text evidence="3">The sequence shown here is derived from an EMBL/GenBank/DDBJ whole genome shotgun (WGS) entry which is preliminary data.</text>
</comment>
<dbReference type="InterPro" id="IPR051912">
    <property type="entry name" value="Alkylbase_DNA_Glycosylase/TA"/>
</dbReference>
<evidence type="ECO:0000256" key="2">
    <source>
        <dbReference type="ARBA" id="ARBA00023204"/>
    </source>
</evidence>
<evidence type="ECO:0000256" key="1">
    <source>
        <dbReference type="ARBA" id="ARBA00022763"/>
    </source>
</evidence>
<sequence length="308" mass="32855">MSGLERTWQPVRATPLGPTLSALRRGAYDPCFRREPGGAYWRGVRTPRGTAALRLQQDEPAAPVHALAWGDGAAWVLDAVPAMLGAFDDDTGFEPAAHPALAPLARRHPHLPLTRTHLVLEALVPTVIEQKVTGAEAFGSWRRLVQRHGEPAPGPAGNHGLRAPPAAAALAAIPSWEWLHLGIDPARSRAIVAAARVAPSLERLARGSSADADRALLSLSGVGVWTSAEVRSRVFGDADAVSFGDYHVARNVGWALTGRTVDDGELAVLLEPFRPHRGRVQRLVMAAGVAPPRRGPRMAARTHLPGRG</sequence>
<gene>
    <name evidence="3" type="ORF">EXU48_01480</name>
</gene>
<proteinExistence type="predicted"/>
<dbReference type="EMBL" id="SMNA01000001">
    <property type="protein sequence ID" value="TDE98895.1"/>
    <property type="molecule type" value="Genomic_DNA"/>
</dbReference>
<dbReference type="Gene3D" id="1.10.340.30">
    <property type="entry name" value="Hypothetical protein, domain 2"/>
    <property type="match status" value="1"/>
</dbReference>
<dbReference type="PANTHER" id="PTHR43003:SF6">
    <property type="entry name" value="DNA GLYCOSYLASE"/>
    <property type="match status" value="1"/>
</dbReference>